<keyword evidence="4 8" id="KW-0560">Oxidoreductase</keyword>
<dbReference type="PRINTS" id="PR00385">
    <property type="entry name" value="P450"/>
</dbReference>
<feature type="binding site" description="axial binding residue" evidence="7">
    <location>
        <position position="407"/>
    </location>
    <ligand>
        <name>heme</name>
        <dbReference type="ChEBI" id="CHEBI:30413"/>
    </ligand>
    <ligandPart>
        <name>Fe</name>
        <dbReference type="ChEBI" id="CHEBI:18248"/>
    </ligandPart>
</feature>
<dbReference type="CDD" id="cd00302">
    <property type="entry name" value="cytochrome_P450"/>
    <property type="match status" value="1"/>
</dbReference>
<dbReference type="GO" id="GO:0020037">
    <property type="term" value="F:heme binding"/>
    <property type="evidence" value="ECO:0007669"/>
    <property type="project" value="InterPro"/>
</dbReference>
<evidence type="ECO:0000256" key="3">
    <source>
        <dbReference type="ARBA" id="ARBA00022723"/>
    </source>
</evidence>
<dbReference type="Gene3D" id="1.10.630.10">
    <property type="entry name" value="Cytochrome P450"/>
    <property type="match status" value="1"/>
</dbReference>
<comment type="similarity">
    <text evidence="1 8">Belongs to the cytochrome P450 family.</text>
</comment>
<proteinExistence type="inferred from homology"/>
<evidence type="ECO:0000256" key="7">
    <source>
        <dbReference type="PIRSR" id="PIRSR602401-1"/>
    </source>
</evidence>
<dbReference type="EMBL" id="CAJNON010001623">
    <property type="protein sequence ID" value="CAF1475701.1"/>
    <property type="molecule type" value="Genomic_DNA"/>
</dbReference>
<gene>
    <name evidence="9" type="ORF">VCS650_LOCUS40877</name>
</gene>
<dbReference type="AlphaFoldDB" id="A0A815RDS9"/>
<dbReference type="InterPro" id="IPR050196">
    <property type="entry name" value="Cytochrome_P450_Monoox"/>
</dbReference>
<dbReference type="GO" id="GO:0016705">
    <property type="term" value="F:oxidoreductase activity, acting on paired donors, with incorporation or reduction of molecular oxygen"/>
    <property type="evidence" value="ECO:0007669"/>
    <property type="project" value="InterPro"/>
</dbReference>
<dbReference type="PANTHER" id="PTHR24291">
    <property type="entry name" value="CYTOCHROME P450 FAMILY 4"/>
    <property type="match status" value="1"/>
</dbReference>
<dbReference type="GO" id="GO:0004497">
    <property type="term" value="F:monooxygenase activity"/>
    <property type="evidence" value="ECO:0007669"/>
    <property type="project" value="UniProtKB-KW"/>
</dbReference>
<dbReference type="GO" id="GO:0005506">
    <property type="term" value="F:iron ion binding"/>
    <property type="evidence" value="ECO:0007669"/>
    <property type="project" value="InterPro"/>
</dbReference>
<dbReference type="PANTHER" id="PTHR24291:SF50">
    <property type="entry name" value="BIFUNCTIONAL ALBAFLAVENONE MONOOXYGENASE_TERPENE SYNTHASE"/>
    <property type="match status" value="1"/>
</dbReference>
<dbReference type="PROSITE" id="PS00086">
    <property type="entry name" value="CYTOCHROME_P450"/>
    <property type="match status" value="1"/>
</dbReference>
<keyword evidence="3 7" id="KW-0479">Metal-binding</keyword>
<dbReference type="PRINTS" id="PR00463">
    <property type="entry name" value="EP450I"/>
</dbReference>
<dbReference type="InterPro" id="IPR036396">
    <property type="entry name" value="Cyt_P450_sf"/>
</dbReference>
<evidence type="ECO:0000313" key="10">
    <source>
        <dbReference type="Proteomes" id="UP000663891"/>
    </source>
</evidence>
<evidence type="ECO:0000256" key="1">
    <source>
        <dbReference type="ARBA" id="ARBA00010617"/>
    </source>
</evidence>
<dbReference type="InterPro" id="IPR002401">
    <property type="entry name" value="Cyt_P450_E_grp-I"/>
</dbReference>
<dbReference type="OrthoDB" id="1055148at2759"/>
<protein>
    <recommendedName>
        <fullName evidence="11">Cytochrome P450</fullName>
    </recommendedName>
</protein>
<evidence type="ECO:0008006" key="11">
    <source>
        <dbReference type="Google" id="ProtNLM"/>
    </source>
</evidence>
<evidence type="ECO:0000256" key="6">
    <source>
        <dbReference type="ARBA" id="ARBA00023033"/>
    </source>
</evidence>
<evidence type="ECO:0000313" key="9">
    <source>
        <dbReference type="EMBL" id="CAF1475701.1"/>
    </source>
</evidence>
<keyword evidence="2 7" id="KW-0349">Heme</keyword>
<accession>A0A815RDS9</accession>
<evidence type="ECO:0000256" key="8">
    <source>
        <dbReference type="RuleBase" id="RU000461"/>
    </source>
</evidence>
<dbReference type="Proteomes" id="UP000663891">
    <property type="component" value="Unassembled WGS sequence"/>
</dbReference>
<dbReference type="InterPro" id="IPR017972">
    <property type="entry name" value="Cyt_P450_CS"/>
</dbReference>
<dbReference type="InterPro" id="IPR001128">
    <property type="entry name" value="Cyt_P450"/>
</dbReference>
<comment type="cofactor">
    <cofactor evidence="7">
        <name>heme</name>
        <dbReference type="ChEBI" id="CHEBI:30413"/>
    </cofactor>
</comment>
<keyword evidence="6 8" id="KW-0503">Monooxygenase</keyword>
<sequence length="460" mass="53264">MKLREMYGDVFRYWNGPNCFIVFNKFEQVVHILSSRNMTKYDRTETDLHVFRPFQPNGLEAVQGDKHKIFKRLLHPLVRNSNMTHYLEETVKRIDEWLLLLRERNASDNSIIHTDLVEQLAILAFQLVIGQFCADYNLKIMGKNEEEVKQANNIYIAMRDIANHAAFIGRYSIPERIAYIYFKMSSTFRRAVRIMRPIVKDITDYLICIQEENNNSSHINDSQLSKTLKDVASITVDQSNMIKDNSREKTVTISREIMEDWILSSFGGAYDSSSAYAWFIYYMSKYPHVQTSIKHELSEHNITRYTVLNSDLIGKLTYIDCVLKEVLRHAPLIETVQRQVVEPDIIDGVKLSIGDRILLPIRSIHRSEDIWRHPAGPDAFVPERFLEEDKSTCSQALLTFGGGLRRCFGQNLALFHLKVFIVRSMQQLSFYDAPGNNGGTHHSTSGFPKQMVIYITYEGN</sequence>
<dbReference type="Pfam" id="PF00067">
    <property type="entry name" value="p450"/>
    <property type="match status" value="1"/>
</dbReference>
<dbReference type="SUPFAM" id="SSF48264">
    <property type="entry name" value="Cytochrome P450"/>
    <property type="match status" value="1"/>
</dbReference>
<keyword evidence="5 7" id="KW-0408">Iron</keyword>
<evidence type="ECO:0000256" key="5">
    <source>
        <dbReference type="ARBA" id="ARBA00023004"/>
    </source>
</evidence>
<evidence type="ECO:0000256" key="4">
    <source>
        <dbReference type="ARBA" id="ARBA00023002"/>
    </source>
</evidence>
<evidence type="ECO:0000256" key="2">
    <source>
        <dbReference type="ARBA" id="ARBA00022617"/>
    </source>
</evidence>
<name>A0A815RDS9_9BILA</name>
<reference evidence="9" key="1">
    <citation type="submission" date="2021-02" db="EMBL/GenBank/DDBJ databases">
        <authorList>
            <person name="Nowell W R."/>
        </authorList>
    </citation>
    <scope>NUCLEOTIDE SEQUENCE</scope>
</reference>
<organism evidence="9 10">
    <name type="scientific">Adineta steineri</name>
    <dbReference type="NCBI Taxonomy" id="433720"/>
    <lineage>
        <taxon>Eukaryota</taxon>
        <taxon>Metazoa</taxon>
        <taxon>Spiralia</taxon>
        <taxon>Gnathifera</taxon>
        <taxon>Rotifera</taxon>
        <taxon>Eurotatoria</taxon>
        <taxon>Bdelloidea</taxon>
        <taxon>Adinetida</taxon>
        <taxon>Adinetidae</taxon>
        <taxon>Adineta</taxon>
    </lineage>
</organism>
<comment type="caution">
    <text evidence="9">The sequence shown here is derived from an EMBL/GenBank/DDBJ whole genome shotgun (WGS) entry which is preliminary data.</text>
</comment>